<dbReference type="SUPFAM" id="SSF56281">
    <property type="entry name" value="Metallo-hydrolase/oxidoreductase"/>
    <property type="match status" value="1"/>
</dbReference>
<dbReference type="InterPro" id="IPR036866">
    <property type="entry name" value="RibonucZ/Hydroxyglut_hydro"/>
</dbReference>
<accession>H6L7J6</accession>
<dbReference type="Gene3D" id="3.60.15.10">
    <property type="entry name" value="Ribonuclease Z/Hydroxyacylglutathione hydrolase-like"/>
    <property type="match status" value="1"/>
</dbReference>
<dbReference type="Pfam" id="PF00753">
    <property type="entry name" value="Lactamase_B"/>
    <property type="match status" value="1"/>
</dbReference>
<dbReference type="Proteomes" id="UP000007519">
    <property type="component" value="Chromosome"/>
</dbReference>
<proteinExistence type="predicted"/>
<dbReference type="eggNOG" id="COG2333">
    <property type="taxonomic scope" value="Bacteria"/>
</dbReference>
<name>H6L7J6_SAPGL</name>
<dbReference type="PANTHER" id="PTHR30619">
    <property type="entry name" value="DNA INTERNALIZATION/COMPETENCE PROTEIN COMEC/REC2"/>
    <property type="match status" value="1"/>
</dbReference>
<keyword evidence="3" id="KW-1185">Reference proteome</keyword>
<gene>
    <name evidence="2" type="ordered locus">SGRA_0289</name>
</gene>
<dbReference type="EMBL" id="CP002831">
    <property type="protein sequence ID" value="AFC23028.1"/>
    <property type="molecule type" value="Genomic_DNA"/>
</dbReference>
<evidence type="ECO:0000313" key="3">
    <source>
        <dbReference type="Proteomes" id="UP000007519"/>
    </source>
</evidence>
<reference evidence="2 3" key="1">
    <citation type="journal article" date="2012" name="Stand. Genomic Sci.">
        <title>Complete genome sequencing and analysis of Saprospira grandis str. Lewin, a predatory marine bacterium.</title>
        <authorList>
            <person name="Saw J.H."/>
            <person name="Yuryev A."/>
            <person name="Kanbe M."/>
            <person name="Hou S."/>
            <person name="Young A.G."/>
            <person name="Aizawa S."/>
            <person name="Alam M."/>
        </authorList>
    </citation>
    <scope>NUCLEOTIDE SEQUENCE [LARGE SCALE GENOMIC DNA]</scope>
    <source>
        <strain evidence="2 3">Lewin</strain>
    </source>
</reference>
<dbReference type="HOGENOM" id="CLU_052638_0_0_10"/>
<dbReference type="RefSeq" id="WP_014373276.1">
    <property type="nucleotide sequence ID" value="NC_016940.1"/>
</dbReference>
<dbReference type="AlphaFoldDB" id="H6L7J6"/>
<evidence type="ECO:0000259" key="1">
    <source>
        <dbReference type="Pfam" id="PF00753"/>
    </source>
</evidence>
<dbReference type="KEGG" id="sgn:SGRA_0289"/>
<dbReference type="PANTHER" id="PTHR30619:SF1">
    <property type="entry name" value="RECOMBINATION PROTEIN 2"/>
    <property type="match status" value="1"/>
</dbReference>
<evidence type="ECO:0000313" key="2">
    <source>
        <dbReference type="EMBL" id="AFC23028.1"/>
    </source>
</evidence>
<dbReference type="InterPro" id="IPR052159">
    <property type="entry name" value="Competence_DNA_uptake"/>
</dbReference>
<dbReference type="InterPro" id="IPR001279">
    <property type="entry name" value="Metallo-B-lactamas"/>
</dbReference>
<dbReference type="OrthoDB" id="418728at2"/>
<dbReference type="STRING" id="984262.SGRA_0289"/>
<protein>
    <submittedName>
        <fullName evidence="2">Metallo-beta-lactamase family protein</fullName>
    </submittedName>
</protein>
<feature type="domain" description="Metallo-beta-lactamase" evidence="1">
    <location>
        <begin position="11"/>
        <end position="92"/>
    </location>
</feature>
<organism evidence="2 3">
    <name type="scientific">Saprospira grandis (strain Lewin)</name>
    <dbReference type="NCBI Taxonomy" id="984262"/>
    <lineage>
        <taxon>Bacteria</taxon>
        <taxon>Pseudomonadati</taxon>
        <taxon>Bacteroidota</taxon>
        <taxon>Saprospiria</taxon>
        <taxon>Saprospirales</taxon>
        <taxon>Saprospiraceae</taxon>
        <taxon>Saprospira</taxon>
    </lineage>
</organism>
<sequence length="351" mass="39987">MSLKIKFLPAGGGDSIFIEHKFNGAKIHILLDGGSLKTYRGGIKPILKGFSETDKLDLVIVTHLHNDHTGGIKGMLEDENFDISLIKEFWMNNSDKILLSPNENKDYMGRKQYLNIQDKLGKHNIKPKTIIAGHHYTIGDLTIDVISPSQEQQDIVADEIYKWERGAGYSSNKKSRDHNKKIDDFDLSAFEPANFKEDNSIWNKSSIAFLLSYKEIKFLFTADAVPSQLISGLQTLLERADAKIDLELLKVSHHASQHNTSNEFLKMINTNKFIICTNGILQELPDKKTIAGIVKSPYREGIEKKKIDIFFTEDTKYLRKILDVDPESVQDDHNFKLHFPENGEVICFEYD</sequence>